<comment type="caution">
    <text evidence="3">The sequence shown here is derived from an EMBL/GenBank/DDBJ whole genome shotgun (WGS) entry which is preliminary data.</text>
</comment>
<dbReference type="Gene3D" id="3.40.50.720">
    <property type="entry name" value="NAD(P)-binding Rossmann-like Domain"/>
    <property type="match status" value="1"/>
</dbReference>
<dbReference type="Proteomes" id="UP000187158">
    <property type="component" value="Unassembled WGS sequence"/>
</dbReference>
<feature type="domain" description="Capsular polysaccharide assembling protein CapF C-terminal" evidence="2">
    <location>
        <begin position="258"/>
        <end position="367"/>
    </location>
</feature>
<feature type="domain" description="NAD-dependent epimerase/dehydratase" evidence="1">
    <location>
        <begin position="4"/>
        <end position="192"/>
    </location>
</feature>
<protein>
    <submittedName>
        <fullName evidence="3">Capsular biosynthesis protein</fullName>
    </submittedName>
</protein>
<accession>A0ABX3GI83</accession>
<reference evidence="3 4" key="1">
    <citation type="submission" date="2016-11" db="EMBL/GenBank/DDBJ databases">
        <title>Paenibacillus species isolates.</title>
        <authorList>
            <person name="Beno S.M."/>
        </authorList>
    </citation>
    <scope>NUCLEOTIDE SEQUENCE [LARGE SCALE GENOMIC DNA]</scope>
    <source>
        <strain evidence="3 4">FSL H7-0433</strain>
    </source>
</reference>
<evidence type="ECO:0000259" key="2">
    <source>
        <dbReference type="Pfam" id="PF14667"/>
    </source>
</evidence>
<dbReference type="PANTHER" id="PTHR43245">
    <property type="entry name" value="BIFUNCTIONAL POLYMYXIN RESISTANCE PROTEIN ARNA"/>
    <property type="match status" value="1"/>
</dbReference>
<name>A0ABX3GI83_9BACL</name>
<dbReference type="Pfam" id="PF14667">
    <property type="entry name" value="Polysacc_synt_C"/>
    <property type="match status" value="1"/>
</dbReference>
<dbReference type="Gene3D" id="2.60.120.10">
    <property type="entry name" value="Jelly Rolls"/>
    <property type="match status" value="1"/>
</dbReference>
<gene>
    <name evidence="3" type="ORF">BSO21_23260</name>
</gene>
<dbReference type="InterPro" id="IPR050177">
    <property type="entry name" value="Lipid_A_modif_metabolic_enz"/>
</dbReference>
<sequence>MNTVLVTGAFGFIGRNLVATLSSREDIEVLKIGSKHTLNELEECVIKADFIFHLAGINRPENIEDFTNGNAGYTEKLIQLLNKNNKKTPIVLTSSIQAERNNPYGISKFSAEKTVSHYGRTVGVNTYIYRLPNIFGKWSKPNYNSVVATWCYNVSRSIPIQINDPEAEISLVYIDEVIESFINVMDNCEIKNENNYTIPPRSFKIKLGDLETSIKNFKDSRDTLVISDLENDFERFLYSTYLSYLPEDDFGYDLEMKHDNRGWLAEFIKTKQSGQIFISRTKPGVTRGNHWHHTKVEKFLVIEGDAVVRFRQIDGDRIIEYPVIGESLRVIDIPPGYTHSITNTGTTDVITLFWANELFNPEKPDTYYLEV</sequence>
<dbReference type="InterPro" id="IPR029303">
    <property type="entry name" value="CapF_C"/>
</dbReference>
<evidence type="ECO:0000313" key="3">
    <source>
        <dbReference type="EMBL" id="OMD21917.1"/>
    </source>
</evidence>
<dbReference type="Pfam" id="PF01370">
    <property type="entry name" value="Epimerase"/>
    <property type="match status" value="1"/>
</dbReference>
<evidence type="ECO:0000313" key="4">
    <source>
        <dbReference type="Proteomes" id="UP000187158"/>
    </source>
</evidence>
<dbReference type="PANTHER" id="PTHR43245:SF55">
    <property type="entry name" value="NAD(P)-BINDING DOMAIN-CONTAINING PROTEIN"/>
    <property type="match status" value="1"/>
</dbReference>
<dbReference type="InterPro" id="IPR011051">
    <property type="entry name" value="RmlC_Cupin_sf"/>
</dbReference>
<organism evidence="3 4">
    <name type="scientific">Paenibacillus odorifer</name>
    <dbReference type="NCBI Taxonomy" id="189426"/>
    <lineage>
        <taxon>Bacteria</taxon>
        <taxon>Bacillati</taxon>
        <taxon>Bacillota</taxon>
        <taxon>Bacilli</taxon>
        <taxon>Bacillales</taxon>
        <taxon>Paenibacillaceae</taxon>
        <taxon>Paenibacillus</taxon>
    </lineage>
</organism>
<keyword evidence="4" id="KW-1185">Reference proteome</keyword>
<dbReference type="RefSeq" id="WP_076219879.1">
    <property type="nucleotide sequence ID" value="NZ_MPVP01000193.1"/>
</dbReference>
<dbReference type="InterPro" id="IPR014710">
    <property type="entry name" value="RmlC-like_jellyroll"/>
</dbReference>
<dbReference type="CDD" id="cd07007">
    <property type="entry name" value="cupin_CapF-like_C"/>
    <property type="match status" value="1"/>
</dbReference>
<dbReference type="EMBL" id="MPVP01000193">
    <property type="protein sequence ID" value="OMD21917.1"/>
    <property type="molecule type" value="Genomic_DNA"/>
</dbReference>
<evidence type="ECO:0000259" key="1">
    <source>
        <dbReference type="Pfam" id="PF01370"/>
    </source>
</evidence>
<dbReference type="InterPro" id="IPR001509">
    <property type="entry name" value="Epimerase_deHydtase"/>
</dbReference>
<dbReference type="SUPFAM" id="SSF51735">
    <property type="entry name" value="NAD(P)-binding Rossmann-fold domains"/>
    <property type="match status" value="1"/>
</dbReference>
<dbReference type="SUPFAM" id="SSF51182">
    <property type="entry name" value="RmlC-like cupins"/>
    <property type="match status" value="1"/>
</dbReference>
<proteinExistence type="predicted"/>
<dbReference type="InterPro" id="IPR036291">
    <property type="entry name" value="NAD(P)-bd_dom_sf"/>
</dbReference>